<dbReference type="InterPro" id="IPR008922">
    <property type="entry name" value="Di-copper_centre_dom_sf"/>
</dbReference>
<dbReference type="PROSITE" id="PS00498">
    <property type="entry name" value="TYROSINASE_2"/>
    <property type="match status" value="1"/>
</dbReference>
<comment type="caution">
    <text evidence="5">The sequence shown here is derived from an EMBL/GenBank/DDBJ whole genome shotgun (WGS) entry which is preliminary data.</text>
</comment>
<dbReference type="SMART" id="SM01260">
    <property type="entry name" value="LANC_like"/>
    <property type="match status" value="1"/>
</dbReference>
<keyword evidence="3" id="KW-0732">Signal</keyword>
<organism evidence="5 6">
    <name type="scientific">Paraphaeosphaeria minitans</name>
    <dbReference type="NCBI Taxonomy" id="565426"/>
    <lineage>
        <taxon>Eukaryota</taxon>
        <taxon>Fungi</taxon>
        <taxon>Dikarya</taxon>
        <taxon>Ascomycota</taxon>
        <taxon>Pezizomycotina</taxon>
        <taxon>Dothideomycetes</taxon>
        <taxon>Pleosporomycetidae</taxon>
        <taxon>Pleosporales</taxon>
        <taxon>Massarineae</taxon>
        <taxon>Didymosphaeriaceae</taxon>
        <taxon>Paraphaeosphaeria</taxon>
    </lineage>
</organism>
<dbReference type="GO" id="GO:0046872">
    <property type="term" value="F:metal ion binding"/>
    <property type="evidence" value="ECO:0007669"/>
    <property type="project" value="UniProtKB-KW"/>
</dbReference>
<evidence type="ECO:0000313" key="5">
    <source>
        <dbReference type="EMBL" id="KAF9734414.1"/>
    </source>
</evidence>
<feature type="binding site" evidence="2">
    <location>
        <position position="670"/>
    </location>
    <ligand>
        <name>Zn(2+)</name>
        <dbReference type="ChEBI" id="CHEBI:29105"/>
    </ligand>
</feature>
<dbReference type="InterPro" id="IPR007822">
    <property type="entry name" value="LANC-like"/>
</dbReference>
<keyword evidence="5" id="KW-0675">Receptor</keyword>
<dbReference type="Pfam" id="PF05147">
    <property type="entry name" value="LANC_like"/>
    <property type="match status" value="1"/>
</dbReference>
<dbReference type="InterPro" id="IPR050316">
    <property type="entry name" value="Tyrosinase/Hemocyanin"/>
</dbReference>
<dbReference type="Proteomes" id="UP000756921">
    <property type="component" value="Unassembled WGS sequence"/>
</dbReference>
<dbReference type="SUPFAM" id="SSF158745">
    <property type="entry name" value="LanC-like"/>
    <property type="match status" value="1"/>
</dbReference>
<dbReference type="GO" id="GO:0031179">
    <property type="term" value="P:peptide modification"/>
    <property type="evidence" value="ECO:0007669"/>
    <property type="project" value="InterPro"/>
</dbReference>
<dbReference type="AlphaFoldDB" id="A0A9P6GFF6"/>
<feature type="domain" description="Tyrosinase copper-binding" evidence="4">
    <location>
        <begin position="278"/>
        <end position="289"/>
    </location>
</feature>
<keyword evidence="1 2" id="KW-0479">Metal-binding</keyword>
<dbReference type="GO" id="GO:0016491">
    <property type="term" value="F:oxidoreductase activity"/>
    <property type="evidence" value="ECO:0007669"/>
    <property type="project" value="InterPro"/>
</dbReference>
<dbReference type="PRINTS" id="PR00092">
    <property type="entry name" value="TYROSINASE"/>
</dbReference>
<feature type="binding site" evidence="2">
    <location>
        <position position="669"/>
    </location>
    <ligand>
        <name>Zn(2+)</name>
        <dbReference type="ChEBI" id="CHEBI:29105"/>
    </ligand>
</feature>
<evidence type="ECO:0000259" key="4">
    <source>
        <dbReference type="PROSITE" id="PS00498"/>
    </source>
</evidence>
<dbReference type="OrthoDB" id="6132182at2759"/>
<accession>A0A9P6GFF6</accession>
<feature type="signal peptide" evidence="3">
    <location>
        <begin position="1"/>
        <end position="16"/>
    </location>
</feature>
<feature type="chain" id="PRO_5040312151" evidence="3">
    <location>
        <begin position="17"/>
        <end position="737"/>
    </location>
</feature>
<dbReference type="Gene3D" id="1.50.10.10">
    <property type="match status" value="1"/>
</dbReference>
<dbReference type="CDD" id="cd04794">
    <property type="entry name" value="euk_LANCL"/>
    <property type="match status" value="1"/>
</dbReference>
<dbReference type="Gene3D" id="1.10.1280.10">
    <property type="entry name" value="Di-copper center containing domain from catechol oxidase"/>
    <property type="match status" value="1"/>
</dbReference>
<feature type="binding site" evidence="2">
    <location>
        <position position="619"/>
    </location>
    <ligand>
        <name>Zn(2+)</name>
        <dbReference type="ChEBI" id="CHEBI:29105"/>
    </ligand>
</feature>
<sequence length="737" mass="81561">MTKLAFLATLLAGATATVLPRGDIPTGAPALPLSAFNTMPHRMFSPEELVAIVDNGTQHGPDSNFQGIQATCSNTRIRPEWHRTNDAFKQKFVDALKCLFSRPSRGNYPGSRNRYEDFVQVHQKVALNVHSQGNFNAKFLVWHRAYLWAFEEALRGECGYSESLPWFDETLYPGRFSQSSIFSSKWLGAINLQGRCVTDGQFANLALNVGPGGGNQYHCLTRNGDASFTSLCTSANVETCQRANDYQVFAQCEEGGLHAYGHIGTGGEMNDFFASPNDPVFWLHHGMVDRHFRIWQNNNGNRVNYVNGPGPDGRMLTMDTPIYLNGLKPDLKIKDIMNTIGGFLCYKTAEGNSMKERPVAAHVAFLLTFHQCLPPLNTHQMDAVVAFTPHEQTPLRKLQQTPRELLEKSLANLVTSWPPEKASHVTRMGFYQGPTSIAYLFFHLSKSHPQLEVQGKTPSWWFQEYFHTAPEPDVDESSFGIASEYYCHLALEAAHTQDATPFLNAVKALKLNDVQEILLGSTGLLILLRLVKTFVPSAASNFDDAIHTVVTHINASSWLFHGREFTGAVHGNIGIITQLCLSGGASAMSDPLSTFLDLQQEDGNWHSTTDGKHEHMQWCHGVPGCITSLLAIKEYFPEKPLAGRIQAAIEKGQRLIFEKGVIKKEPCLCHGVTGNALALDTDDRNHLLSFATPRAVAEGKWETSSDPAGLYCGEAGRAWVWSMLDGGRKGFPGYTDV</sequence>
<keyword evidence="2" id="KW-0862">Zinc</keyword>
<dbReference type="SUPFAM" id="SSF48056">
    <property type="entry name" value="Di-copper centre-containing domain"/>
    <property type="match status" value="1"/>
</dbReference>
<proteinExistence type="predicted"/>
<dbReference type="PANTHER" id="PTHR11474:SF116">
    <property type="entry name" value="TYROSINASE"/>
    <property type="match status" value="1"/>
</dbReference>
<evidence type="ECO:0000313" key="6">
    <source>
        <dbReference type="Proteomes" id="UP000756921"/>
    </source>
</evidence>
<protein>
    <submittedName>
        <fullName evidence="5">Abscisic acid ABA receptor</fullName>
    </submittedName>
</protein>
<evidence type="ECO:0000256" key="2">
    <source>
        <dbReference type="PIRSR" id="PIRSR607822-1"/>
    </source>
</evidence>
<dbReference type="PANTHER" id="PTHR11474">
    <property type="entry name" value="TYROSINASE FAMILY MEMBER"/>
    <property type="match status" value="1"/>
</dbReference>
<dbReference type="InterPro" id="IPR012341">
    <property type="entry name" value="6hp_glycosidase-like_sf"/>
</dbReference>
<dbReference type="InterPro" id="IPR002227">
    <property type="entry name" value="Tyrosinase_Cu-bd"/>
</dbReference>
<name>A0A9P6GFF6_9PLEO</name>
<evidence type="ECO:0000256" key="3">
    <source>
        <dbReference type="SAM" id="SignalP"/>
    </source>
</evidence>
<dbReference type="PRINTS" id="PR01950">
    <property type="entry name" value="LANCSUPER"/>
</dbReference>
<reference evidence="5" key="1">
    <citation type="journal article" date="2020" name="Mol. Plant Microbe Interact.">
        <title>Genome Sequence of the Biocontrol Agent Coniothyrium minitans strain Conio (IMI 134523).</title>
        <authorList>
            <person name="Patel D."/>
            <person name="Shittu T.A."/>
            <person name="Baroncelli R."/>
            <person name="Muthumeenakshi S."/>
            <person name="Osborne T.H."/>
            <person name="Janganan T.K."/>
            <person name="Sreenivasaprasad S."/>
        </authorList>
    </citation>
    <scope>NUCLEOTIDE SEQUENCE</scope>
    <source>
        <strain evidence="5">Conio</strain>
    </source>
</reference>
<keyword evidence="6" id="KW-1185">Reference proteome</keyword>
<gene>
    <name evidence="5" type="ORF">PMIN01_07317</name>
</gene>
<dbReference type="Pfam" id="PF00264">
    <property type="entry name" value="Tyrosinase"/>
    <property type="match status" value="1"/>
</dbReference>
<dbReference type="EMBL" id="WJXW01000007">
    <property type="protein sequence ID" value="KAF9734414.1"/>
    <property type="molecule type" value="Genomic_DNA"/>
</dbReference>
<dbReference type="GO" id="GO:0005975">
    <property type="term" value="P:carbohydrate metabolic process"/>
    <property type="evidence" value="ECO:0007669"/>
    <property type="project" value="InterPro"/>
</dbReference>
<evidence type="ECO:0000256" key="1">
    <source>
        <dbReference type="ARBA" id="ARBA00022723"/>
    </source>
</evidence>